<gene>
    <name evidence="2" type="ORF">BZ3500_MVSOF-1268-A1-R1_CHR2-1G04305</name>
</gene>
<accession>A0A2X0K714</accession>
<feature type="signal peptide" evidence="1">
    <location>
        <begin position="1"/>
        <end position="24"/>
    </location>
</feature>
<dbReference type="AlphaFoldDB" id="A0A2X0K714"/>
<feature type="chain" id="PRO_5030059969" evidence="1">
    <location>
        <begin position="25"/>
        <end position="80"/>
    </location>
</feature>
<reference evidence="3" key="1">
    <citation type="submission" date="2016-10" db="EMBL/GenBank/DDBJ databases">
        <authorList>
            <person name="Jeantristanb JTB J.-T."/>
            <person name="Ricardo R."/>
        </authorList>
    </citation>
    <scope>NUCLEOTIDE SEQUENCE [LARGE SCALE GENOMIC DNA]</scope>
</reference>
<organism evidence="2 3">
    <name type="scientific">Microbotryum saponariae</name>
    <dbReference type="NCBI Taxonomy" id="289078"/>
    <lineage>
        <taxon>Eukaryota</taxon>
        <taxon>Fungi</taxon>
        <taxon>Dikarya</taxon>
        <taxon>Basidiomycota</taxon>
        <taxon>Pucciniomycotina</taxon>
        <taxon>Microbotryomycetes</taxon>
        <taxon>Microbotryales</taxon>
        <taxon>Microbotryaceae</taxon>
        <taxon>Microbotryum</taxon>
    </lineage>
</organism>
<evidence type="ECO:0000313" key="2">
    <source>
        <dbReference type="EMBL" id="SCZ88279.1"/>
    </source>
</evidence>
<name>A0A2X0K714_9BASI</name>
<protein>
    <submittedName>
        <fullName evidence="2">BZ3500_MvSof-1268-A1-R1_Chr2-1g04305 protein</fullName>
    </submittedName>
</protein>
<proteinExistence type="predicted"/>
<dbReference type="EMBL" id="FMWP01000012">
    <property type="protein sequence ID" value="SCZ88279.1"/>
    <property type="molecule type" value="Genomic_DNA"/>
</dbReference>
<sequence>MRTCSIVFALGTLLALSLPQIVVAAPQAANSTDSTEKMSCNSCVTTCNQKNPATGSADMQVGTSLADCMNNCISVHNCES</sequence>
<dbReference type="OrthoDB" id="10386128at2759"/>
<keyword evidence="3" id="KW-1185">Reference proteome</keyword>
<evidence type="ECO:0000313" key="3">
    <source>
        <dbReference type="Proteomes" id="UP000249723"/>
    </source>
</evidence>
<keyword evidence="1" id="KW-0732">Signal</keyword>
<evidence type="ECO:0000256" key="1">
    <source>
        <dbReference type="SAM" id="SignalP"/>
    </source>
</evidence>
<dbReference type="Proteomes" id="UP000249723">
    <property type="component" value="Unassembled WGS sequence"/>
</dbReference>